<proteinExistence type="predicted"/>
<dbReference type="Gene3D" id="1.10.10.10">
    <property type="entry name" value="Winged helix-like DNA-binding domain superfamily/Winged helix DNA-binding domain"/>
    <property type="match status" value="1"/>
</dbReference>
<dbReference type="SUPFAM" id="SSF46894">
    <property type="entry name" value="C-terminal effector domain of the bipartite response regulators"/>
    <property type="match status" value="1"/>
</dbReference>
<feature type="domain" description="HTH luxR-type" evidence="1">
    <location>
        <begin position="203"/>
        <end position="268"/>
    </location>
</feature>
<gene>
    <name evidence="2" type="ORF">G443_000426</name>
</gene>
<dbReference type="InterPro" id="IPR016032">
    <property type="entry name" value="Sig_transdc_resp-reg_C-effctor"/>
</dbReference>
<sequence length="281" mass="30059">MRGSPLGEPSSGTGSAFCGQGVDVTGHADPATLLGGGIRSTTALVLTGARGKVVTVVLPDGRVAVLEGLSPKTEFTVEIRDLLARYLRTSDRERWGTEVGAVVSEVLPPLREFVLRGRPIPPGVLRRIEITSDGLVEAGVPRGELADVSRRVAARGAGRLIHRGGGVPRRFVTEICSRVVVAIHDVMWAILGGRAHPPAPAPRRPELREVDGLELRILAMVARGFSTVETAKALHYSRQAVSYHLGRLMARFDAPNRTALVAAAYEHGLLPRGAAGRSRRY</sequence>
<dbReference type="InterPro" id="IPR036388">
    <property type="entry name" value="WH-like_DNA-bd_sf"/>
</dbReference>
<organism evidence="2 3">
    <name type="scientific">Actinoalloteichus caeruleus DSM 43889</name>
    <dbReference type="NCBI Taxonomy" id="1120930"/>
    <lineage>
        <taxon>Bacteria</taxon>
        <taxon>Bacillati</taxon>
        <taxon>Actinomycetota</taxon>
        <taxon>Actinomycetes</taxon>
        <taxon>Pseudonocardiales</taxon>
        <taxon>Pseudonocardiaceae</taxon>
        <taxon>Actinoalloteichus</taxon>
        <taxon>Actinoalloteichus cyanogriseus</taxon>
    </lineage>
</organism>
<evidence type="ECO:0000313" key="2">
    <source>
        <dbReference type="EMBL" id="MCP2330156.1"/>
    </source>
</evidence>
<keyword evidence="3" id="KW-1185">Reference proteome</keyword>
<reference evidence="2 3" key="1">
    <citation type="submission" date="2022-06" db="EMBL/GenBank/DDBJ databases">
        <title>Genomic Encyclopedia of Type Strains, Phase I: the one thousand microbial genomes (KMG-I) project.</title>
        <authorList>
            <person name="Kyrpides N."/>
        </authorList>
    </citation>
    <scope>NUCLEOTIDE SEQUENCE [LARGE SCALE GENOMIC DNA]</scope>
    <source>
        <strain evidence="2 3">DSM 43889</strain>
    </source>
</reference>
<dbReference type="SMART" id="SM00421">
    <property type="entry name" value="HTH_LUXR"/>
    <property type="match status" value="1"/>
</dbReference>
<dbReference type="CDD" id="cd06170">
    <property type="entry name" value="LuxR_C_like"/>
    <property type="match status" value="1"/>
</dbReference>
<dbReference type="Pfam" id="PF00196">
    <property type="entry name" value="GerE"/>
    <property type="match status" value="1"/>
</dbReference>
<protein>
    <submittedName>
        <fullName evidence="2">Regulatory protein, luxR family</fullName>
    </submittedName>
</protein>
<dbReference type="Proteomes" id="UP000791080">
    <property type="component" value="Unassembled WGS sequence"/>
</dbReference>
<comment type="caution">
    <text evidence="2">The sequence shown here is derived from an EMBL/GenBank/DDBJ whole genome shotgun (WGS) entry which is preliminary data.</text>
</comment>
<accession>A0ABT1JCD7</accession>
<dbReference type="InterPro" id="IPR000792">
    <property type="entry name" value="Tscrpt_reg_LuxR_C"/>
</dbReference>
<evidence type="ECO:0000313" key="3">
    <source>
        <dbReference type="Proteomes" id="UP000791080"/>
    </source>
</evidence>
<name>A0ABT1JCD7_ACTCY</name>
<evidence type="ECO:0000259" key="1">
    <source>
        <dbReference type="PROSITE" id="PS50043"/>
    </source>
</evidence>
<dbReference type="PROSITE" id="PS50043">
    <property type="entry name" value="HTH_LUXR_2"/>
    <property type="match status" value="1"/>
</dbReference>
<dbReference type="EMBL" id="AUBJ02000001">
    <property type="protein sequence ID" value="MCP2330156.1"/>
    <property type="molecule type" value="Genomic_DNA"/>
</dbReference>